<dbReference type="GO" id="GO:0006508">
    <property type="term" value="P:proteolysis"/>
    <property type="evidence" value="ECO:0007669"/>
    <property type="project" value="UniProtKB-KW"/>
</dbReference>
<dbReference type="CDD" id="cd03129">
    <property type="entry name" value="GAT1_Peptidase_E_like"/>
    <property type="match status" value="1"/>
</dbReference>
<accession>A0A6H9XRV1</accession>
<evidence type="ECO:0000256" key="1">
    <source>
        <dbReference type="ARBA" id="ARBA00006534"/>
    </source>
</evidence>
<dbReference type="EMBL" id="UARK01000001">
    <property type="protein sequence ID" value="SPW23951.1"/>
    <property type="molecule type" value="Genomic_DNA"/>
</dbReference>
<dbReference type="GO" id="GO:0008236">
    <property type="term" value="F:serine-type peptidase activity"/>
    <property type="evidence" value="ECO:0007669"/>
    <property type="project" value="UniProtKB-KW"/>
</dbReference>
<dbReference type="Gene3D" id="3.40.50.880">
    <property type="match status" value="1"/>
</dbReference>
<dbReference type="InterPro" id="IPR005320">
    <property type="entry name" value="Peptidase_S51"/>
</dbReference>
<dbReference type="Pfam" id="PF03575">
    <property type="entry name" value="Peptidase_S51"/>
    <property type="match status" value="1"/>
</dbReference>
<dbReference type="EC" id="3.4.21.-" evidence="5"/>
<evidence type="ECO:0000256" key="2">
    <source>
        <dbReference type="ARBA" id="ARBA00022670"/>
    </source>
</evidence>
<comment type="caution">
    <text evidence="5">The sequence shown here is derived from an EMBL/GenBank/DDBJ whole genome shotgun (WGS) entry which is preliminary data.</text>
</comment>
<gene>
    <name evidence="5" type="ORF">NCTC10254_00315</name>
</gene>
<organism evidence="5 6">
    <name type="scientific">Corynebacterium matruchotii</name>
    <dbReference type="NCBI Taxonomy" id="43768"/>
    <lineage>
        <taxon>Bacteria</taxon>
        <taxon>Bacillati</taxon>
        <taxon>Actinomycetota</taxon>
        <taxon>Actinomycetes</taxon>
        <taxon>Mycobacteriales</taxon>
        <taxon>Corynebacteriaceae</taxon>
        <taxon>Corynebacterium</taxon>
    </lineage>
</organism>
<keyword evidence="4" id="KW-0720">Serine protease</keyword>
<dbReference type="InterPro" id="IPR029062">
    <property type="entry name" value="Class_I_gatase-like"/>
</dbReference>
<evidence type="ECO:0000313" key="6">
    <source>
        <dbReference type="Proteomes" id="UP000249886"/>
    </source>
</evidence>
<comment type="similarity">
    <text evidence="1">Belongs to the peptidase S51 family.</text>
</comment>
<dbReference type="SUPFAM" id="SSF52317">
    <property type="entry name" value="Class I glutamine amidotransferase-like"/>
    <property type="match status" value="1"/>
</dbReference>
<dbReference type="AlphaFoldDB" id="A0A6H9XRV1"/>
<sequence length="214" mass="22548">MATLGRMNLFLTSYFAKVAHLLPTISDKPLAECTIAFIPTAAAVEDVDFYVAEARQALADLGATIREVDIASADAATVAAAIDAADCIYVSGGHTFYLIKQLRDSGAGSLIVKAVRQGTTYIGESAGSAVAADDCAYIRPLEDPESFDFHSMTDFAGLSLTTTRVLPHKHNPMFESAVDQAIAAHPEVVDITDSQAVHITGSDHGSETIMVVSG</sequence>
<dbReference type="PANTHER" id="PTHR20842:SF0">
    <property type="entry name" value="ALPHA-ASPARTYL DIPEPTIDASE"/>
    <property type="match status" value="1"/>
</dbReference>
<protein>
    <submittedName>
        <fullName evidence="5">Peptidase E</fullName>
        <ecNumber evidence="5">3.4.21.-</ecNumber>
    </submittedName>
</protein>
<keyword evidence="2" id="KW-0645">Protease</keyword>
<evidence type="ECO:0000313" key="5">
    <source>
        <dbReference type="EMBL" id="SPW23951.1"/>
    </source>
</evidence>
<dbReference type="Proteomes" id="UP000249886">
    <property type="component" value="Unassembled WGS sequence"/>
</dbReference>
<proteinExistence type="inferred from homology"/>
<name>A0A6H9XRV1_9CORY</name>
<evidence type="ECO:0000256" key="3">
    <source>
        <dbReference type="ARBA" id="ARBA00022801"/>
    </source>
</evidence>
<keyword evidence="3 5" id="KW-0378">Hydrolase</keyword>
<dbReference type="PANTHER" id="PTHR20842">
    <property type="entry name" value="PROTEASE S51 ALPHA-ASPARTYL DIPEPTIDASE"/>
    <property type="match status" value="1"/>
</dbReference>
<evidence type="ECO:0000256" key="4">
    <source>
        <dbReference type="ARBA" id="ARBA00022825"/>
    </source>
</evidence>
<reference evidence="5 6" key="1">
    <citation type="submission" date="2018-06" db="EMBL/GenBank/DDBJ databases">
        <authorList>
            <consortium name="Pathogen Informatics"/>
            <person name="Doyle S."/>
        </authorList>
    </citation>
    <scope>NUCLEOTIDE SEQUENCE [LARGE SCALE GENOMIC DNA]</scope>
    <source>
        <strain evidence="5 6">NCTC10254</strain>
    </source>
</reference>